<dbReference type="SUPFAM" id="SSF46689">
    <property type="entry name" value="Homeodomain-like"/>
    <property type="match status" value="1"/>
</dbReference>
<keyword evidence="2" id="KW-0238">DNA-binding</keyword>
<evidence type="ECO:0000313" key="5">
    <source>
        <dbReference type="EMBL" id="AKP50983.1"/>
    </source>
</evidence>
<dbReference type="AlphaFoldDB" id="A0A0H4PDV4"/>
<dbReference type="Gene3D" id="1.10.10.60">
    <property type="entry name" value="Homeodomain-like"/>
    <property type="match status" value="1"/>
</dbReference>
<evidence type="ECO:0000256" key="2">
    <source>
        <dbReference type="ARBA" id="ARBA00023125"/>
    </source>
</evidence>
<dbReference type="InterPro" id="IPR018060">
    <property type="entry name" value="HTH_AraC"/>
</dbReference>
<dbReference type="InterPro" id="IPR009057">
    <property type="entry name" value="Homeodomain-like_sf"/>
</dbReference>
<dbReference type="STRING" id="320787.CA2015_1546"/>
<reference evidence="5 6" key="1">
    <citation type="submission" date="2015-07" db="EMBL/GenBank/DDBJ databases">
        <authorList>
            <person name="Kim K.M."/>
        </authorList>
    </citation>
    <scope>NUCLEOTIDE SEQUENCE [LARGE SCALE GENOMIC DNA]</scope>
    <source>
        <strain evidence="5 6">KCTC 12363</strain>
    </source>
</reference>
<protein>
    <submittedName>
        <fullName evidence="5">Transcriptional regulator, AraC family</fullName>
    </submittedName>
</protein>
<dbReference type="PRINTS" id="PR00032">
    <property type="entry name" value="HTHARAC"/>
</dbReference>
<keyword evidence="6" id="KW-1185">Reference proteome</keyword>
<keyword evidence="1" id="KW-0805">Transcription regulation</keyword>
<evidence type="ECO:0000259" key="4">
    <source>
        <dbReference type="PROSITE" id="PS01124"/>
    </source>
</evidence>
<evidence type="ECO:0000313" key="6">
    <source>
        <dbReference type="Proteomes" id="UP000036520"/>
    </source>
</evidence>
<dbReference type="Proteomes" id="UP000036520">
    <property type="component" value="Chromosome"/>
</dbReference>
<dbReference type="OrthoDB" id="9793451at2"/>
<dbReference type="RefSeq" id="WP_048641378.1">
    <property type="nucleotide sequence ID" value="NZ_CP012040.1"/>
</dbReference>
<keyword evidence="3" id="KW-0804">Transcription</keyword>
<dbReference type="InterPro" id="IPR020449">
    <property type="entry name" value="Tscrpt_reg_AraC-type_HTH"/>
</dbReference>
<accession>A0A0H4PDV4</accession>
<dbReference type="EMBL" id="CP012040">
    <property type="protein sequence ID" value="AKP50983.1"/>
    <property type="molecule type" value="Genomic_DNA"/>
</dbReference>
<dbReference type="Pfam" id="PF12833">
    <property type="entry name" value="HTH_18"/>
    <property type="match status" value="1"/>
</dbReference>
<evidence type="ECO:0000256" key="3">
    <source>
        <dbReference type="ARBA" id="ARBA00023163"/>
    </source>
</evidence>
<gene>
    <name evidence="5" type="ORF">CA2015_1546</name>
</gene>
<dbReference type="GO" id="GO:0003700">
    <property type="term" value="F:DNA-binding transcription factor activity"/>
    <property type="evidence" value="ECO:0007669"/>
    <property type="project" value="InterPro"/>
</dbReference>
<proteinExistence type="predicted"/>
<sequence>MIYTGKQNEYFEIQSIDSSNCKHLLESQPEVLKLIWFTSDNNKLLIDGIPYTFNTNELLSLSQLNKLEYEKINSINLLRFNRQFYCILDHDSEVSCKGVLYYGAATPPIIKAADKELEILETAWKMAVLEFEMKDDLQLEMLQMMLKRILILCTRIFKRQKFHESPTPKQNDLFREFNYLVETHFREKHTVAEYSELLFKAPKTISNTFKKLCEKTPLQVIQERIVLEARRLLFYTEKDVSEIGYELGFQDIQSFSRFFKKQEGLSPTDFREQNHTV</sequence>
<dbReference type="SMART" id="SM00342">
    <property type="entry name" value="HTH_ARAC"/>
    <property type="match status" value="1"/>
</dbReference>
<name>A0A0H4PDV4_9BACT</name>
<organism evidence="5 6">
    <name type="scientific">Cyclobacterium amurskyense</name>
    <dbReference type="NCBI Taxonomy" id="320787"/>
    <lineage>
        <taxon>Bacteria</taxon>
        <taxon>Pseudomonadati</taxon>
        <taxon>Bacteroidota</taxon>
        <taxon>Cytophagia</taxon>
        <taxon>Cytophagales</taxon>
        <taxon>Cyclobacteriaceae</taxon>
        <taxon>Cyclobacterium</taxon>
    </lineage>
</organism>
<dbReference type="PATRIC" id="fig|320787.5.peg.1709"/>
<dbReference type="KEGG" id="camu:CA2015_1546"/>
<dbReference type="GO" id="GO:0043565">
    <property type="term" value="F:sequence-specific DNA binding"/>
    <property type="evidence" value="ECO:0007669"/>
    <property type="project" value="InterPro"/>
</dbReference>
<dbReference type="PANTHER" id="PTHR43280">
    <property type="entry name" value="ARAC-FAMILY TRANSCRIPTIONAL REGULATOR"/>
    <property type="match status" value="1"/>
</dbReference>
<evidence type="ECO:0000256" key="1">
    <source>
        <dbReference type="ARBA" id="ARBA00023015"/>
    </source>
</evidence>
<feature type="domain" description="HTH araC/xylS-type" evidence="4">
    <location>
        <begin position="175"/>
        <end position="273"/>
    </location>
</feature>
<dbReference type="PANTHER" id="PTHR43280:SF32">
    <property type="entry name" value="TRANSCRIPTIONAL REGULATORY PROTEIN"/>
    <property type="match status" value="1"/>
</dbReference>
<dbReference type="PROSITE" id="PS01124">
    <property type="entry name" value="HTH_ARAC_FAMILY_2"/>
    <property type="match status" value="1"/>
</dbReference>